<dbReference type="Proteomes" id="UP001139451">
    <property type="component" value="Unassembled WGS sequence"/>
</dbReference>
<name>A0A9X2KL05_9SPHN</name>
<dbReference type="RefSeq" id="WP_254293301.1">
    <property type="nucleotide sequence ID" value="NZ_JAMLDX010000008.1"/>
</dbReference>
<protein>
    <submittedName>
        <fullName evidence="4">PEPxxWA-CTERM sorting domain-containing protein</fullName>
    </submittedName>
</protein>
<accession>A0A9X2KL05</accession>
<dbReference type="NCBIfam" id="NF035944">
    <property type="entry name" value="PEPxxWA-CTERM"/>
    <property type="match status" value="1"/>
</dbReference>
<feature type="chain" id="PRO_5040804663" evidence="2">
    <location>
        <begin position="24"/>
        <end position="219"/>
    </location>
</feature>
<evidence type="ECO:0000259" key="3">
    <source>
        <dbReference type="Pfam" id="PF07589"/>
    </source>
</evidence>
<keyword evidence="2" id="KW-0732">Signal</keyword>
<evidence type="ECO:0000313" key="5">
    <source>
        <dbReference type="Proteomes" id="UP001139451"/>
    </source>
</evidence>
<sequence length="219" mass="22967">MMRRAFSSFALVAACAVSSPAFAATTIDFEATSQGPKAEGFSATGAPQLTFRSASGSGLEVGNFTPQTAGNGLAVFPDTGNYLIGSFATTVDFMSLMFGNDDPCCSQPGDRALLKLFLGSNLVGSNFVGLNRNDILDQSVSFGLIGGGLLFDRFEFSYANASGAPINLIETVDNITFNTAISAVPEPATWMMMLLGFGSIGFAIRRRKVAINTVSHNLA</sequence>
<feature type="signal peptide" evidence="2">
    <location>
        <begin position="1"/>
        <end position="23"/>
    </location>
</feature>
<keyword evidence="1" id="KW-1133">Transmembrane helix</keyword>
<evidence type="ECO:0000313" key="4">
    <source>
        <dbReference type="EMBL" id="MCP3731064.1"/>
    </source>
</evidence>
<evidence type="ECO:0000256" key="1">
    <source>
        <dbReference type="SAM" id="Phobius"/>
    </source>
</evidence>
<feature type="transmembrane region" description="Helical" evidence="1">
    <location>
        <begin position="187"/>
        <end position="204"/>
    </location>
</feature>
<proteinExistence type="predicted"/>
<dbReference type="EMBL" id="JAMLDX010000008">
    <property type="protein sequence ID" value="MCP3731064.1"/>
    <property type="molecule type" value="Genomic_DNA"/>
</dbReference>
<keyword evidence="1" id="KW-0472">Membrane</keyword>
<reference evidence="4" key="1">
    <citation type="submission" date="2022-05" db="EMBL/GenBank/DDBJ databases">
        <title>Sphingomonas sp. strain MG17 Genome sequencing and assembly.</title>
        <authorList>
            <person name="Kim I."/>
        </authorList>
    </citation>
    <scope>NUCLEOTIDE SEQUENCE</scope>
    <source>
        <strain evidence="4">MG17</strain>
    </source>
</reference>
<feature type="domain" description="Ice-binding protein C-terminal" evidence="3">
    <location>
        <begin position="183"/>
        <end position="207"/>
    </location>
</feature>
<dbReference type="PROSITE" id="PS51257">
    <property type="entry name" value="PROKAR_LIPOPROTEIN"/>
    <property type="match status" value="1"/>
</dbReference>
<evidence type="ECO:0000256" key="2">
    <source>
        <dbReference type="SAM" id="SignalP"/>
    </source>
</evidence>
<organism evidence="4 5">
    <name type="scientific">Sphingomonas tagetis</name>
    <dbReference type="NCBI Taxonomy" id="2949092"/>
    <lineage>
        <taxon>Bacteria</taxon>
        <taxon>Pseudomonadati</taxon>
        <taxon>Pseudomonadota</taxon>
        <taxon>Alphaproteobacteria</taxon>
        <taxon>Sphingomonadales</taxon>
        <taxon>Sphingomonadaceae</taxon>
        <taxon>Sphingomonas</taxon>
    </lineage>
</organism>
<dbReference type="AlphaFoldDB" id="A0A9X2KL05"/>
<keyword evidence="1" id="KW-0812">Transmembrane</keyword>
<dbReference type="Pfam" id="PF07589">
    <property type="entry name" value="PEP-CTERM"/>
    <property type="match status" value="1"/>
</dbReference>
<keyword evidence="5" id="KW-1185">Reference proteome</keyword>
<comment type="caution">
    <text evidence="4">The sequence shown here is derived from an EMBL/GenBank/DDBJ whole genome shotgun (WGS) entry which is preliminary data.</text>
</comment>
<dbReference type="NCBIfam" id="TIGR02595">
    <property type="entry name" value="PEP_CTERM"/>
    <property type="match status" value="1"/>
</dbReference>
<gene>
    <name evidence="4" type="ORF">M9978_11560</name>
</gene>
<dbReference type="InterPro" id="IPR013424">
    <property type="entry name" value="Ice-binding_C"/>
</dbReference>